<dbReference type="Proteomes" id="UP000238042">
    <property type="component" value="Unassembled WGS sequence"/>
</dbReference>
<evidence type="ECO:0000256" key="3">
    <source>
        <dbReference type="ARBA" id="ARBA00023027"/>
    </source>
</evidence>
<dbReference type="RefSeq" id="WP_105247532.1">
    <property type="nucleotide sequence ID" value="NZ_PSZM01000046.1"/>
</dbReference>
<dbReference type="Pfam" id="PF04166">
    <property type="entry name" value="PdxA"/>
    <property type="match status" value="1"/>
</dbReference>
<dbReference type="NCBIfam" id="TIGR00557">
    <property type="entry name" value="pdxA"/>
    <property type="match status" value="1"/>
</dbReference>
<evidence type="ECO:0000313" key="5">
    <source>
        <dbReference type="Proteomes" id="UP000238042"/>
    </source>
</evidence>
<organism evidence="4 5">
    <name type="scientific">Apibacter adventoris</name>
    <dbReference type="NCBI Taxonomy" id="1679466"/>
    <lineage>
        <taxon>Bacteria</taxon>
        <taxon>Pseudomonadati</taxon>
        <taxon>Bacteroidota</taxon>
        <taxon>Flavobacteriia</taxon>
        <taxon>Flavobacteriales</taxon>
        <taxon>Weeksellaceae</taxon>
        <taxon>Apibacter</taxon>
    </lineage>
</organism>
<dbReference type="PANTHER" id="PTHR30004:SF6">
    <property type="entry name" value="D-THREONATE 4-PHOSPHATE DEHYDROGENASE"/>
    <property type="match status" value="1"/>
</dbReference>
<dbReference type="SUPFAM" id="SSF53659">
    <property type="entry name" value="Isocitrate/Isopropylmalate dehydrogenase-like"/>
    <property type="match status" value="1"/>
</dbReference>
<keyword evidence="5" id="KW-1185">Reference proteome</keyword>
<keyword evidence="3" id="KW-0520">NAD</keyword>
<dbReference type="AlphaFoldDB" id="A0A2S8A6Z3"/>
<protein>
    <submittedName>
        <fullName evidence="4">4-hydroxythreonine-4-phosphate dehydrogenase PdxA</fullName>
    </submittedName>
</protein>
<keyword evidence="1" id="KW-0479">Metal-binding</keyword>
<dbReference type="PANTHER" id="PTHR30004">
    <property type="entry name" value="4-HYDROXYTHREONINE-4-PHOSPHATE DEHYDROGENASE"/>
    <property type="match status" value="1"/>
</dbReference>
<dbReference type="Gene3D" id="3.40.718.10">
    <property type="entry name" value="Isopropylmalate Dehydrogenase"/>
    <property type="match status" value="1"/>
</dbReference>
<proteinExistence type="predicted"/>
<reference evidence="4 5" key="1">
    <citation type="submission" date="2018-02" db="EMBL/GenBank/DDBJ databases">
        <title>Genome sequences of Apibacter spp., gut symbionts of Asian honey bees.</title>
        <authorList>
            <person name="Kwong W.K."/>
            <person name="Steele M.I."/>
            <person name="Moran N.A."/>
        </authorList>
    </citation>
    <scope>NUCLEOTIDE SEQUENCE [LARGE SCALE GENOMIC DNA]</scope>
    <source>
        <strain evidence="5">wkB301</strain>
    </source>
</reference>
<evidence type="ECO:0000256" key="1">
    <source>
        <dbReference type="ARBA" id="ARBA00022723"/>
    </source>
</evidence>
<keyword evidence="2" id="KW-0560">Oxidoreductase</keyword>
<gene>
    <name evidence="4" type="primary">pdxA</name>
    <name evidence="4" type="ORF">C4S77_10625</name>
</gene>
<name>A0A2S8A6Z3_9FLAO</name>
<dbReference type="InterPro" id="IPR005255">
    <property type="entry name" value="PdxA_fam"/>
</dbReference>
<evidence type="ECO:0000256" key="2">
    <source>
        <dbReference type="ARBA" id="ARBA00023002"/>
    </source>
</evidence>
<dbReference type="GO" id="GO:0051287">
    <property type="term" value="F:NAD binding"/>
    <property type="evidence" value="ECO:0007669"/>
    <property type="project" value="InterPro"/>
</dbReference>
<dbReference type="GO" id="GO:0016491">
    <property type="term" value="F:oxidoreductase activity"/>
    <property type="evidence" value="ECO:0007669"/>
    <property type="project" value="UniProtKB-KW"/>
</dbReference>
<comment type="caution">
    <text evidence="4">The sequence shown here is derived from an EMBL/GenBank/DDBJ whole genome shotgun (WGS) entry which is preliminary data.</text>
</comment>
<sequence length="363" mass="40351">MILKNNKLKVGISVGDPNGIGVEVILKTFQKKEILEFFTPIIFASTKLLSYQKNIFNINNIYFQGIFKPEEAIPGKINVVNLWKDNVSIEFGKPTKEGMNMARTSLIAAVEALENNLIDVLVTCPINKEAIQSSDFQFPGHTEYLEHKLGGKAIMLLENEDLRIAIATHNIALSEVNKKLSKELIKKQIIALNHTLIQDFCIEKPKIAVLGLNPHAGDHGFLGKEEQQIIEPAIKESFDRGILAFGPYSADSFFIPYIYSSFDGILAMYHDQGIIPFKTLAYENGVSYTAGLPFIRTAPNHGTAYSIAGKGIAHAGSFEKAIFDAIKIYKNRSEYIDLKSNALQKIKIEGIDSTIDEDLPTED</sequence>
<evidence type="ECO:0000313" key="4">
    <source>
        <dbReference type="EMBL" id="PQL90345.1"/>
    </source>
</evidence>
<dbReference type="OrthoDB" id="9801783at2"/>
<dbReference type="EMBL" id="PSZM01000046">
    <property type="protein sequence ID" value="PQL90345.1"/>
    <property type="molecule type" value="Genomic_DNA"/>
</dbReference>
<accession>A0A2S8A6Z3</accession>
<dbReference type="GO" id="GO:0046872">
    <property type="term" value="F:metal ion binding"/>
    <property type="evidence" value="ECO:0007669"/>
    <property type="project" value="UniProtKB-KW"/>
</dbReference>